<gene>
    <name evidence="1" type="ORF">MYCFIDRAFT_175427</name>
</gene>
<proteinExistence type="predicted"/>
<dbReference type="Proteomes" id="UP000016932">
    <property type="component" value="Unassembled WGS sequence"/>
</dbReference>
<dbReference type="VEuPathDB" id="FungiDB:MYCFIDRAFT_175427"/>
<keyword evidence="2" id="KW-1185">Reference proteome</keyword>
<dbReference type="AlphaFoldDB" id="M3AB86"/>
<accession>M3AB86</accession>
<dbReference type="GeneID" id="19333381"/>
<sequence length="73" mass="8050">MSQIRSGVSQVLAFSTFLQSTVEHEKSRHPNVLPGVVSDILLVLLRLLAPNVLSNDNAVLVCMHPDMNHMICI</sequence>
<evidence type="ECO:0000313" key="1">
    <source>
        <dbReference type="EMBL" id="EME81841.1"/>
    </source>
</evidence>
<dbReference type="HOGENOM" id="CLU_2705888_0_0_1"/>
<evidence type="ECO:0000313" key="2">
    <source>
        <dbReference type="Proteomes" id="UP000016932"/>
    </source>
</evidence>
<reference evidence="1 2" key="1">
    <citation type="journal article" date="2012" name="PLoS Pathog.">
        <title>Diverse lifestyles and strategies of plant pathogenesis encoded in the genomes of eighteen Dothideomycetes fungi.</title>
        <authorList>
            <person name="Ohm R.A."/>
            <person name="Feau N."/>
            <person name="Henrissat B."/>
            <person name="Schoch C.L."/>
            <person name="Horwitz B.A."/>
            <person name="Barry K.W."/>
            <person name="Condon B.J."/>
            <person name="Copeland A.C."/>
            <person name="Dhillon B."/>
            <person name="Glaser F."/>
            <person name="Hesse C.N."/>
            <person name="Kosti I."/>
            <person name="LaButti K."/>
            <person name="Lindquist E.A."/>
            <person name="Lucas S."/>
            <person name="Salamov A.A."/>
            <person name="Bradshaw R.E."/>
            <person name="Ciuffetti L."/>
            <person name="Hamelin R.C."/>
            <person name="Kema G.H.J."/>
            <person name="Lawrence C."/>
            <person name="Scott J.A."/>
            <person name="Spatafora J.W."/>
            <person name="Turgeon B.G."/>
            <person name="de Wit P.J.G.M."/>
            <person name="Zhong S."/>
            <person name="Goodwin S.B."/>
            <person name="Grigoriev I.V."/>
        </authorList>
    </citation>
    <scope>NUCLEOTIDE SEQUENCE [LARGE SCALE GENOMIC DNA]</scope>
    <source>
        <strain evidence="1 2">CIRAD86</strain>
    </source>
</reference>
<organism evidence="1 2">
    <name type="scientific">Pseudocercospora fijiensis (strain CIRAD86)</name>
    <name type="common">Black leaf streak disease fungus</name>
    <name type="synonym">Mycosphaerella fijiensis</name>
    <dbReference type="NCBI Taxonomy" id="383855"/>
    <lineage>
        <taxon>Eukaryota</taxon>
        <taxon>Fungi</taxon>
        <taxon>Dikarya</taxon>
        <taxon>Ascomycota</taxon>
        <taxon>Pezizomycotina</taxon>
        <taxon>Dothideomycetes</taxon>
        <taxon>Dothideomycetidae</taxon>
        <taxon>Mycosphaerellales</taxon>
        <taxon>Mycosphaerellaceae</taxon>
        <taxon>Pseudocercospora</taxon>
    </lineage>
</organism>
<protein>
    <submittedName>
        <fullName evidence="1">Uncharacterized protein</fullName>
    </submittedName>
</protein>
<dbReference type="EMBL" id="KB446559">
    <property type="protein sequence ID" value="EME81841.1"/>
    <property type="molecule type" value="Genomic_DNA"/>
</dbReference>
<name>M3AB86_PSEFD</name>
<dbReference type="RefSeq" id="XP_007927384.1">
    <property type="nucleotide sequence ID" value="XM_007929193.1"/>
</dbReference>
<dbReference type="KEGG" id="pfj:MYCFIDRAFT_175427"/>